<comment type="caution">
    <text evidence="2">The sequence shown here is derived from an EMBL/GenBank/DDBJ whole genome shotgun (WGS) entry which is preliminary data.</text>
</comment>
<organism evidence="2 3">
    <name type="scientific">Absidia repens</name>
    <dbReference type="NCBI Taxonomy" id="90262"/>
    <lineage>
        <taxon>Eukaryota</taxon>
        <taxon>Fungi</taxon>
        <taxon>Fungi incertae sedis</taxon>
        <taxon>Mucoromycota</taxon>
        <taxon>Mucoromycotina</taxon>
        <taxon>Mucoromycetes</taxon>
        <taxon>Mucorales</taxon>
        <taxon>Cunninghamellaceae</taxon>
        <taxon>Absidia</taxon>
    </lineage>
</organism>
<evidence type="ECO:0000313" key="3">
    <source>
        <dbReference type="Proteomes" id="UP000193560"/>
    </source>
</evidence>
<sequence>MHNDLDTYSSPQSSCPCCQLTHCLSWKKITKVIRKLETETRLAAEIGQSLLQKNEVYVMESNHLKGQVRKTIGVEEWERNGILNESVVDLENTNLKCAALTKDLEQTRLEIEKLELFKYKSHQSDTREDTLQSTLEDTKQELMISRKAELALESKYKKLLARYGKLLLCYENDDCHMRLTLFFFIC</sequence>
<dbReference type="AlphaFoldDB" id="A0A1X2INK5"/>
<feature type="coiled-coil region" evidence="1">
    <location>
        <begin position="90"/>
        <end position="117"/>
    </location>
</feature>
<keyword evidence="1" id="KW-0175">Coiled coil</keyword>
<keyword evidence="3" id="KW-1185">Reference proteome</keyword>
<proteinExistence type="predicted"/>
<protein>
    <submittedName>
        <fullName evidence="2">Uncharacterized protein</fullName>
    </submittedName>
</protein>
<evidence type="ECO:0000313" key="2">
    <source>
        <dbReference type="EMBL" id="ORZ19607.1"/>
    </source>
</evidence>
<accession>A0A1X2INK5</accession>
<dbReference type="EMBL" id="MCGE01000007">
    <property type="protein sequence ID" value="ORZ19607.1"/>
    <property type="molecule type" value="Genomic_DNA"/>
</dbReference>
<name>A0A1X2INK5_9FUNG</name>
<dbReference type="Proteomes" id="UP000193560">
    <property type="component" value="Unassembled WGS sequence"/>
</dbReference>
<dbReference type="OrthoDB" id="4088568at2759"/>
<reference evidence="2 3" key="1">
    <citation type="submission" date="2016-07" db="EMBL/GenBank/DDBJ databases">
        <title>Pervasive Adenine N6-methylation of Active Genes in Fungi.</title>
        <authorList>
            <consortium name="DOE Joint Genome Institute"/>
            <person name="Mondo S.J."/>
            <person name="Dannebaum R.O."/>
            <person name="Kuo R.C."/>
            <person name="Labutti K."/>
            <person name="Haridas S."/>
            <person name="Kuo A."/>
            <person name="Salamov A."/>
            <person name="Ahrendt S.R."/>
            <person name="Lipzen A."/>
            <person name="Sullivan W."/>
            <person name="Andreopoulos W.B."/>
            <person name="Clum A."/>
            <person name="Lindquist E."/>
            <person name="Daum C."/>
            <person name="Ramamoorthy G.K."/>
            <person name="Gryganskyi A."/>
            <person name="Culley D."/>
            <person name="Magnuson J.K."/>
            <person name="James T.Y."/>
            <person name="O'Malley M.A."/>
            <person name="Stajich J.E."/>
            <person name="Spatafora J.W."/>
            <person name="Visel A."/>
            <person name="Grigoriev I.V."/>
        </authorList>
    </citation>
    <scope>NUCLEOTIDE SEQUENCE [LARGE SCALE GENOMIC DNA]</scope>
    <source>
        <strain evidence="2 3">NRRL 1336</strain>
    </source>
</reference>
<dbReference type="STRING" id="90262.A0A1X2INK5"/>
<gene>
    <name evidence="2" type="ORF">BCR42DRAFT_322928</name>
</gene>
<evidence type="ECO:0000256" key="1">
    <source>
        <dbReference type="SAM" id="Coils"/>
    </source>
</evidence>